<evidence type="ECO:0000313" key="1">
    <source>
        <dbReference type="EMBL" id="PNR47939.1"/>
    </source>
</evidence>
<dbReference type="EMBL" id="ABEU02000009">
    <property type="protein sequence ID" value="PNR47939.1"/>
    <property type="molecule type" value="Genomic_DNA"/>
</dbReference>
<name>A0A2K1K2D1_PHYPA</name>
<proteinExistence type="predicted"/>
<keyword evidence="3" id="KW-1185">Reference proteome</keyword>
<evidence type="ECO:0000313" key="3">
    <source>
        <dbReference type="Proteomes" id="UP000006727"/>
    </source>
</evidence>
<gene>
    <name evidence="1" type="ORF">PHYPA_012412</name>
</gene>
<evidence type="ECO:0000313" key="2">
    <source>
        <dbReference type="EnsemblPlants" id="PAC:32911958.CDS.1"/>
    </source>
</evidence>
<dbReference type="AlphaFoldDB" id="A0A2K1K2D1"/>
<sequence length="90" mass="10025">MCGIIVRVEQRRRERCTQACSYLIVLQEAVRWRGVVCQILEPGAKLACSSSMRVAVLALVPQLFGDLFHCSGLFPSGLGDCVDHRTIFDQ</sequence>
<dbReference type="EnsemblPlants" id="Pp3c9_7459V3.1">
    <property type="protein sequence ID" value="PAC:32911958.CDS.1"/>
    <property type="gene ID" value="Pp3c9_7459"/>
</dbReference>
<reference evidence="2" key="3">
    <citation type="submission" date="2020-12" db="UniProtKB">
        <authorList>
            <consortium name="EnsemblPlants"/>
        </authorList>
    </citation>
    <scope>IDENTIFICATION</scope>
</reference>
<protein>
    <submittedName>
        <fullName evidence="1 2">Uncharacterized protein</fullName>
    </submittedName>
</protein>
<organism evidence="1">
    <name type="scientific">Physcomitrium patens</name>
    <name type="common">Spreading-leaved earth moss</name>
    <name type="synonym">Physcomitrella patens</name>
    <dbReference type="NCBI Taxonomy" id="3218"/>
    <lineage>
        <taxon>Eukaryota</taxon>
        <taxon>Viridiplantae</taxon>
        <taxon>Streptophyta</taxon>
        <taxon>Embryophyta</taxon>
        <taxon>Bryophyta</taxon>
        <taxon>Bryophytina</taxon>
        <taxon>Bryopsida</taxon>
        <taxon>Funariidae</taxon>
        <taxon>Funariales</taxon>
        <taxon>Funariaceae</taxon>
        <taxon>Physcomitrium</taxon>
    </lineage>
</organism>
<reference evidence="1 3" key="1">
    <citation type="journal article" date="2008" name="Science">
        <title>The Physcomitrella genome reveals evolutionary insights into the conquest of land by plants.</title>
        <authorList>
            <person name="Rensing S."/>
            <person name="Lang D."/>
            <person name="Zimmer A."/>
            <person name="Terry A."/>
            <person name="Salamov A."/>
            <person name="Shapiro H."/>
            <person name="Nishiyama T."/>
            <person name="Perroud P.-F."/>
            <person name="Lindquist E."/>
            <person name="Kamisugi Y."/>
            <person name="Tanahashi T."/>
            <person name="Sakakibara K."/>
            <person name="Fujita T."/>
            <person name="Oishi K."/>
            <person name="Shin-I T."/>
            <person name="Kuroki Y."/>
            <person name="Toyoda A."/>
            <person name="Suzuki Y."/>
            <person name="Hashimoto A."/>
            <person name="Yamaguchi K."/>
            <person name="Sugano A."/>
            <person name="Kohara Y."/>
            <person name="Fujiyama A."/>
            <person name="Anterola A."/>
            <person name="Aoki S."/>
            <person name="Ashton N."/>
            <person name="Barbazuk W.B."/>
            <person name="Barker E."/>
            <person name="Bennetzen J."/>
            <person name="Bezanilla M."/>
            <person name="Blankenship R."/>
            <person name="Cho S.H."/>
            <person name="Dutcher S."/>
            <person name="Estelle M."/>
            <person name="Fawcett J.A."/>
            <person name="Gundlach H."/>
            <person name="Hanada K."/>
            <person name="Heyl A."/>
            <person name="Hicks K.A."/>
            <person name="Hugh J."/>
            <person name="Lohr M."/>
            <person name="Mayer K."/>
            <person name="Melkozernov A."/>
            <person name="Murata T."/>
            <person name="Nelson D."/>
            <person name="Pils B."/>
            <person name="Prigge M."/>
            <person name="Reiss B."/>
            <person name="Renner T."/>
            <person name="Rombauts S."/>
            <person name="Rushton P."/>
            <person name="Sanderfoot A."/>
            <person name="Schween G."/>
            <person name="Shiu S.-H."/>
            <person name="Stueber K."/>
            <person name="Theodoulou F.L."/>
            <person name="Tu H."/>
            <person name="Van de Peer Y."/>
            <person name="Verrier P.J."/>
            <person name="Waters E."/>
            <person name="Wood A."/>
            <person name="Yang L."/>
            <person name="Cove D."/>
            <person name="Cuming A."/>
            <person name="Hasebe M."/>
            <person name="Lucas S."/>
            <person name="Mishler D.B."/>
            <person name="Reski R."/>
            <person name="Grigoriev I."/>
            <person name="Quatrano R.S."/>
            <person name="Boore J.L."/>
        </authorList>
    </citation>
    <scope>NUCLEOTIDE SEQUENCE [LARGE SCALE GENOMIC DNA]</scope>
    <source>
        <strain evidence="2 3">cv. Gransden 2004</strain>
    </source>
</reference>
<reference evidence="1 3" key="2">
    <citation type="journal article" date="2018" name="Plant J.">
        <title>The Physcomitrella patens chromosome-scale assembly reveals moss genome structure and evolution.</title>
        <authorList>
            <person name="Lang D."/>
            <person name="Ullrich K.K."/>
            <person name="Murat F."/>
            <person name="Fuchs J."/>
            <person name="Jenkins J."/>
            <person name="Haas F.B."/>
            <person name="Piednoel M."/>
            <person name="Gundlach H."/>
            <person name="Van Bel M."/>
            <person name="Meyberg R."/>
            <person name="Vives C."/>
            <person name="Morata J."/>
            <person name="Symeonidi A."/>
            <person name="Hiss M."/>
            <person name="Muchero W."/>
            <person name="Kamisugi Y."/>
            <person name="Saleh O."/>
            <person name="Blanc G."/>
            <person name="Decker E.L."/>
            <person name="van Gessel N."/>
            <person name="Grimwood J."/>
            <person name="Hayes R.D."/>
            <person name="Graham S.W."/>
            <person name="Gunter L.E."/>
            <person name="McDaniel S.F."/>
            <person name="Hoernstein S.N.W."/>
            <person name="Larsson A."/>
            <person name="Li F.W."/>
            <person name="Perroud P.F."/>
            <person name="Phillips J."/>
            <person name="Ranjan P."/>
            <person name="Rokshar D.S."/>
            <person name="Rothfels C.J."/>
            <person name="Schneider L."/>
            <person name="Shu S."/>
            <person name="Stevenson D.W."/>
            <person name="Thummler F."/>
            <person name="Tillich M."/>
            <person name="Villarreal Aguilar J.C."/>
            <person name="Widiez T."/>
            <person name="Wong G.K."/>
            <person name="Wymore A."/>
            <person name="Zhang Y."/>
            <person name="Zimmer A.D."/>
            <person name="Quatrano R.S."/>
            <person name="Mayer K.F.X."/>
            <person name="Goodstein D."/>
            <person name="Casacuberta J.M."/>
            <person name="Vandepoele K."/>
            <person name="Reski R."/>
            <person name="Cuming A.C."/>
            <person name="Tuskan G.A."/>
            <person name="Maumus F."/>
            <person name="Salse J."/>
            <person name="Schmutz J."/>
            <person name="Rensing S.A."/>
        </authorList>
    </citation>
    <scope>NUCLEOTIDE SEQUENCE [LARGE SCALE GENOMIC DNA]</scope>
    <source>
        <strain evidence="2 3">cv. Gransden 2004</strain>
    </source>
</reference>
<accession>A0A2K1K2D1</accession>
<dbReference type="InParanoid" id="A0A2K1K2D1"/>
<dbReference type="Proteomes" id="UP000006727">
    <property type="component" value="Chromosome 9"/>
</dbReference>
<dbReference type="Gramene" id="Pp3c9_7459V3.1">
    <property type="protein sequence ID" value="PAC:32911958.CDS.1"/>
    <property type="gene ID" value="Pp3c9_7459"/>
</dbReference>